<evidence type="ECO:0000256" key="11">
    <source>
        <dbReference type="HAMAP-Rule" id="MF_00004"/>
    </source>
</evidence>
<evidence type="ECO:0000313" key="13">
    <source>
        <dbReference type="EMBL" id="MCT2118596.1"/>
    </source>
</evidence>
<evidence type="ECO:0000256" key="2">
    <source>
        <dbReference type="ARBA" id="ARBA00003968"/>
    </source>
</evidence>
<keyword evidence="10 11" id="KW-0660">Purine salvage</keyword>
<organism evidence="15 16">
    <name type="scientific">Dietzia cinnamea</name>
    <dbReference type="NCBI Taxonomy" id="321318"/>
    <lineage>
        <taxon>Bacteria</taxon>
        <taxon>Bacillati</taxon>
        <taxon>Actinomycetota</taxon>
        <taxon>Actinomycetes</taxon>
        <taxon>Mycobacteriales</taxon>
        <taxon>Dietziaceae</taxon>
        <taxon>Dietzia</taxon>
    </lineage>
</organism>
<dbReference type="NCBIfam" id="NF002634">
    <property type="entry name" value="PRK02304.1-3"/>
    <property type="match status" value="1"/>
</dbReference>
<dbReference type="EMBL" id="SMCX01000002">
    <property type="protein sequence ID" value="TCW26180.1"/>
    <property type="molecule type" value="Genomic_DNA"/>
</dbReference>
<dbReference type="InterPro" id="IPR005764">
    <property type="entry name" value="Ade_phspho_trans"/>
</dbReference>
<comment type="caution">
    <text evidence="15">The sequence shown here is derived from an EMBL/GenBank/DDBJ whole genome shotgun (WGS) entry which is preliminary data.</text>
</comment>
<evidence type="ECO:0000313" key="14">
    <source>
        <dbReference type="EMBL" id="MEX6465564.1"/>
    </source>
</evidence>
<sequence length="185" mass="19025">MTDSSVTHVSPTISSSVERLMRRVEDFPSAGVQFCDLTPVLADPDGFDAVVRGLIAGHEIGTVDYVAGLDARGFLLAGAVAVRLHTGVLAVRKAGKLPPPVHSRSYELEYGAATLELPADGLDLRGKRVLVVDDVLATGGTLTAAVGLLEDCGAVVAGLSVVLEIPGLGGRDRLAGTPLTCLTVA</sequence>
<dbReference type="SUPFAM" id="SSF53271">
    <property type="entry name" value="PRTase-like"/>
    <property type="match status" value="1"/>
</dbReference>
<gene>
    <name evidence="11" type="primary">apt</name>
    <name evidence="14" type="ORF">AB6N35_14670</name>
    <name evidence="15" type="ORF">EDD19_10274</name>
    <name evidence="13" type="ORF">M3D93_12705</name>
</gene>
<reference evidence="15 16" key="1">
    <citation type="submission" date="2019-03" db="EMBL/GenBank/DDBJ databases">
        <title>Root nodule microbial communities of legume samples collected from USA, Mexico and Botswana.</title>
        <authorList>
            <person name="Hirsch A."/>
        </authorList>
    </citation>
    <scope>NUCLEOTIDE SEQUENCE [LARGE SCALE GENOMIC DNA]</scope>
    <source>
        <strain evidence="15 16">55</strain>
    </source>
</reference>
<proteinExistence type="inferred from homology"/>
<dbReference type="NCBIfam" id="NF002636">
    <property type="entry name" value="PRK02304.1-5"/>
    <property type="match status" value="1"/>
</dbReference>
<dbReference type="RefSeq" id="WP_007626297.1">
    <property type="nucleotide sequence ID" value="NZ_CP143053.1"/>
</dbReference>
<evidence type="ECO:0000313" key="17">
    <source>
        <dbReference type="Proteomes" id="UP001560293"/>
    </source>
</evidence>
<dbReference type="Proteomes" id="UP001560293">
    <property type="component" value="Unassembled WGS sequence"/>
</dbReference>
<keyword evidence="8 11" id="KW-0328">Glycosyltransferase</keyword>
<reference evidence="17" key="3">
    <citation type="submission" date="2024-07" db="EMBL/GenBank/DDBJ databases">
        <title>Pseudomonas strain that inhibits Aeromonas fish pathogens.</title>
        <authorList>
            <person name="Wildschutte H."/>
        </authorList>
    </citation>
    <scope>NUCLEOTIDE SEQUENCE [LARGE SCALE GENOMIC DNA]</scope>
    <source>
        <strain evidence="17">n60</strain>
    </source>
</reference>
<dbReference type="Proteomes" id="UP000295805">
    <property type="component" value="Unassembled WGS sequence"/>
</dbReference>
<dbReference type="GO" id="GO:0006166">
    <property type="term" value="P:purine ribonucleoside salvage"/>
    <property type="evidence" value="ECO:0007669"/>
    <property type="project" value="UniProtKB-KW"/>
</dbReference>
<evidence type="ECO:0000256" key="10">
    <source>
        <dbReference type="ARBA" id="ARBA00022726"/>
    </source>
</evidence>
<dbReference type="HAMAP" id="MF_00004">
    <property type="entry name" value="Aden_phosphoribosyltr"/>
    <property type="match status" value="1"/>
</dbReference>
<dbReference type="PANTHER" id="PTHR32315:SF3">
    <property type="entry name" value="ADENINE PHOSPHORIBOSYLTRANSFERASE"/>
    <property type="match status" value="1"/>
</dbReference>
<dbReference type="EMBL" id="JALXTC010000067">
    <property type="protein sequence ID" value="MCT2118596.1"/>
    <property type="molecule type" value="Genomic_DNA"/>
</dbReference>
<evidence type="ECO:0000313" key="16">
    <source>
        <dbReference type="Proteomes" id="UP000295805"/>
    </source>
</evidence>
<evidence type="ECO:0000256" key="9">
    <source>
        <dbReference type="ARBA" id="ARBA00022679"/>
    </source>
</evidence>
<evidence type="ECO:0000256" key="6">
    <source>
        <dbReference type="ARBA" id="ARBA00011893"/>
    </source>
</evidence>
<protein>
    <recommendedName>
        <fullName evidence="6 11">Adenine phosphoribosyltransferase</fullName>
        <shortName evidence="11">APRT</shortName>
        <ecNumber evidence="6 11">2.4.2.7</ecNumber>
    </recommendedName>
</protein>
<evidence type="ECO:0000256" key="5">
    <source>
        <dbReference type="ARBA" id="ARBA00008391"/>
    </source>
</evidence>
<evidence type="ECO:0000256" key="1">
    <source>
        <dbReference type="ARBA" id="ARBA00000868"/>
    </source>
</evidence>
<dbReference type="UniPathway" id="UPA00588">
    <property type="reaction ID" value="UER00646"/>
</dbReference>
<dbReference type="AlphaFoldDB" id="A0A177JV40"/>
<evidence type="ECO:0000259" key="12">
    <source>
        <dbReference type="Pfam" id="PF00156"/>
    </source>
</evidence>
<dbReference type="Proteomes" id="UP001206890">
    <property type="component" value="Unassembled WGS sequence"/>
</dbReference>
<comment type="function">
    <text evidence="2 11">Catalyzes a salvage reaction resulting in the formation of AMP, that is energically less costly than de novo synthesis.</text>
</comment>
<dbReference type="PANTHER" id="PTHR32315">
    <property type="entry name" value="ADENINE PHOSPHORIBOSYLTRANSFERASE"/>
    <property type="match status" value="1"/>
</dbReference>
<keyword evidence="7 11" id="KW-0963">Cytoplasm</keyword>
<dbReference type="GO" id="GO:0006168">
    <property type="term" value="P:adenine salvage"/>
    <property type="evidence" value="ECO:0007669"/>
    <property type="project" value="InterPro"/>
</dbReference>
<dbReference type="EC" id="2.4.2.7" evidence="6 11"/>
<accession>A0A177JV40</accession>
<dbReference type="Pfam" id="PF00156">
    <property type="entry name" value="Pribosyltran"/>
    <property type="match status" value="1"/>
</dbReference>
<comment type="subunit">
    <text evidence="11">Homodimer.</text>
</comment>
<comment type="subcellular location">
    <subcellularLocation>
        <location evidence="3 11">Cytoplasm</location>
    </subcellularLocation>
</comment>
<evidence type="ECO:0000256" key="8">
    <source>
        <dbReference type="ARBA" id="ARBA00022676"/>
    </source>
</evidence>
<dbReference type="GeneID" id="89530651"/>
<dbReference type="GO" id="GO:0016208">
    <property type="term" value="F:AMP binding"/>
    <property type="evidence" value="ECO:0007669"/>
    <property type="project" value="TreeGrafter"/>
</dbReference>
<dbReference type="GO" id="GO:0044209">
    <property type="term" value="P:AMP salvage"/>
    <property type="evidence" value="ECO:0007669"/>
    <property type="project" value="UniProtKB-UniRule"/>
</dbReference>
<comment type="catalytic activity">
    <reaction evidence="1 11">
        <text>AMP + diphosphate = 5-phospho-alpha-D-ribose 1-diphosphate + adenine</text>
        <dbReference type="Rhea" id="RHEA:16609"/>
        <dbReference type="ChEBI" id="CHEBI:16708"/>
        <dbReference type="ChEBI" id="CHEBI:33019"/>
        <dbReference type="ChEBI" id="CHEBI:58017"/>
        <dbReference type="ChEBI" id="CHEBI:456215"/>
        <dbReference type="EC" id="2.4.2.7"/>
    </reaction>
</comment>
<comment type="similarity">
    <text evidence="5 11">Belongs to the purine/pyrimidine phosphoribosyltransferase family.</text>
</comment>
<dbReference type="GO" id="GO:0005737">
    <property type="term" value="C:cytoplasm"/>
    <property type="evidence" value="ECO:0007669"/>
    <property type="project" value="UniProtKB-SubCell"/>
</dbReference>
<dbReference type="GO" id="GO:0003999">
    <property type="term" value="F:adenine phosphoribosyltransferase activity"/>
    <property type="evidence" value="ECO:0007669"/>
    <property type="project" value="UniProtKB-UniRule"/>
</dbReference>
<dbReference type="FunFam" id="3.40.50.2020:FF:000021">
    <property type="entry name" value="Adenine phosphoribosyltransferase"/>
    <property type="match status" value="1"/>
</dbReference>
<dbReference type="EMBL" id="JBFTEZ010000002">
    <property type="protein sequence ID" value="MEX6465564.1"/>
    <property type="molecule type" value="Genomic_DNA"/>
</dbReference>
<evidence type="ECO:0000256" key="7">
    <source>
        <dbReference type="ARBA" id="ARBA00022490"/>
    </source>
</evidence>
<feature type="domain" description="Phosphoribosyltransferase" evidence="12">
    <location>
        <begin position="62"/>
        <end position="164"/>
    </location>
</feature>
<dbReference type="Gene3D" id="3.40.50.2020">
    <property type="match status" value="1"/>
</dbReference>
<dbReference type="InterPro" id="IPR050054">
    <property type="entry name" value="UPRTase/APRTase"/>
</dbReference>
<comment type="pathway">
    <text evidence="4 11">Purine metabolism; AMP biosynthesis via salvage pathway; AMP from adenine: step 1/1.</text>
</comment>
<dbReference type="InterPro" id="IPR000836">
    <property type="entry name" value="PRTase_dom"/>
</dbReference>
<dbReference type="CDD" id="cd06223">
    <property type="entry name" value="PRTases_typeI"/>
    <property type="match status" value="1"/>
</dbReference>
<keyword evidence="9 11" id="KW-0808">Transferase</keyword>
<evidence type="ECO:0000313" key="15">
    <source>
        <dbReference type="EMBL" id="TCW26180.1"/>
    </source>
</evidence>
<name>A0A177JV40_9ACTN</name>
<evidence type="ECO:0000256" key="3">
    <source>
        <dbReference type="ARBA" id="ARBA00004496"/>
    </source>
</evidence>
<reference evidence="14" key="4">
    <citation type="submission" date="2024-07" db="EMBL/GenBank/DDBJ databases">
        <authorList>
            <person name="Wildschutte H."/>
        </authorList>
    </citation>
    <scope>NUCLEOTIDE SEQUENCE</scope>
    <source>
        <strain evidence="14">N60</strain>
    </source>
</reference>
<reference evidence="13" key="2">
    <citation type="submission" date="2022-04" db="EMBL/GenBank/DDBJ databases">
        <title>Human microbiome associated bacterial genomes.</title>
        <authorList>
            <person name="Sandstrom S."/>
            <person name="Salamzade R."/>
            <person name="Kalan L.R."/>
        </authorList>
    </citation>
    <scope>NUCLEOTIDE SEQUENCE</scope>
    <source>
        <strain evidence="13">P3-SID1762</strain>
    </source>
</reference>
<keyword evidence="17" id="KW-1185">Reference proteome</keyword>
<dbReference type="OrthoDB" id="9803963at2"/>
<dbReference type="InterPro" id="IPR029057">
    <property type="entry name" value="PRTase-like"/>
</dbReference>
<evidence type="ECO:0000256" key="4">
    <source>
        <dbReference type="ARBA" id="ARBA00004659"/>
    </source>
</evidence>
<dbReference type="GO" id="GO:0002055">
    <property type="term" value="F:adenine binding"/>
    <property type="evidence" value="ECO:0007669"/>
    <property type="project" value="TreeGrafter"/>
</dbReference>